<sequence length="256" mass="29597">MSKNNRRPFFYILPRTSSTSLTKYLDEAFGENNVFVHKVLQDVYEGRPVTSETKSPAIEDLKKHLQKKGDFKAFVVMAPFGVHKYVPHNNLDLITILRDPIERCMSLIRLMKRNASVNSLNKFVDDLGSNWKEKINHRDLICLRNEQSRMIGNLDEWEVRDQHLPHIEKNLSKFTHVFRFGDIKNIIAAVQEYGGLNAAEFSHLNGADITLHEQERLKQVLLKNNKIDIELYSRLLAIPQAQSPSDCREDDQANRG</sequence>
<evidence type="ECO:0008006" key="3">
    <source>
        <dbReference type="Google" id="ProtNLM"/>
    </source>
</evidence>
<dbReference type="EMBL" id="CP021331">
    <property type="protein sequence ID" value="AVX05978.1"/>
    <property type="molecule type" value="Genomic_DNA"/>
</dbReference>
<geneLocation type="plasmid" evidence="2">
    <name>phl2708x3</name>
</geneLocation>
<evidence type="ECO:0000313" key="1">
    <source>
        <dbReference type="EMBL" id="AVX05978.1"/>
    </source>
</evidence>
<reference evidence="1 2" key="1">
    <citation type="submission" date="2017-05" db="EMBL/GenBank/DDBJ databases">
        <title>Genome Analysis of Maritalea myrionectae HL2708#5.</title>
        <authorList>
            <consortium name="Cotde Inc.-PKNU"/>
            <person name="Jang D."/>
            <person name="Oh H.-M."/>
        </authorList>
    </citation>
    <scope>NUCLEOTIDE SEQUENCE [LARGE SCALE GENOMIC DNA]</scope>
    <source>
        <strain evidence="1 2">HL2708#5</strain>
        <plasmid evidence="2">phl2708x3</plasmid>
    </source>
</reference>
<dbReference type="Gene3D" id="3.40.50.300">
    <property type="entry name" value="P-loop containing nucleotide triphosphate hydrolases"/>
    <property type="match status" value="1"/>
</dbReference>
<name>A0A2R4MIY9_9HYPH</name>
<evidence type="ECO:0000313" key="2">
    <source>
        <dbReference type="Proteomes" id="UP000258927"/>
    </source>
</evidence>
<dbReference type="RefSeq" id="WP_117396932.1">
    <property type="nucleotide sequence ID" value="NZ_CP021331.1"/>
</dbReference>
<gene>
    <name evidence="1" type="ORF">MXMO3_03475</name>
</gene>
<dbReference type="InterPro" id="IPR027417">
    <property type="entry name" value="P-loop_NTPase"/>
</dbReference>
<proteinExistence type="predicted"/>
<dbReference type="KEGG" id="mmyr:MXMO3_03475"/>
<dbReference type="AlphaFoldDB" id="A0A2R4MIY9"/>
<keyword evidence="2" id="KW-1185">Reference proteome</keyword>
<organism evidence="1 2">
    <name type="scientific">Maritalea myrionectae</name>
    <dbReference type="NCBI Taxonomy" id="454601"/>
    <lineage>
        <taxon>Bacteria</taxon>
        <taxon>Pseudomonadati</taxon>
        <taxon>Pseudomonadota</taxon>
        <taxon>Alphaproteobacteria</taxon>
        <taxon>Hyphomicrobiales</taxon>
        <taxon>Devosiaceae</taxon>
        <taxon>Maritalea</taxon>
    </lineage>
</organism>
<keyword evidence="1" id="KW-0614">Plasmid</keyword>
<dbReference type="Proteomes" id="UP000258927">
    <property type="component" value="Plasmid pHL2708X3"/>
</dbReference>
<protein>
    <recommendedName>
        <fullName evidence="3">Sulfotransferase family protein</fullName>
    </recommendedName>
</protein>
<accession>A0A2R4MIY9</accession>
<dbReference type="SUPFAM" id="SSF52540">
    <property type="entry name" value="P-loop containing nucleoside triphosphate hydrolases"/>
    <property type="match status" value="1"/>
</dbReference>